<evidence type="ECO:0000256" key="4">
    <source>
        <dbReference type="ARBA" id="ARBA00023136"/>
    </source>
</evidence>
<comment type="caution">
    <text evidence="7">The sequence shown here is derived from an EMBL/GenBank/DDBJ whole genome shotgun (WGS) entry which is preliminary data.</text>
</comment>
<dbReference type="EMBL" id="JACVFC010000003">
    <property type="protein sequence ID" value="MBC9932956.1"/>
    <property type="molecule type" value="Genomic_DNA"/>
</dbReference>
<protein>
    <submittedName>
        <fullName evidence="7">DUF1266 domain-containing protein</fullName>
    </submittedName>
</protein>
<gene>
    <name evidence="7" type="ORF">ICL07_21385</name>
</gene>
<reference evidence="7 8" key="1">
    <citation type="submission" date="2020-09" db="EMBL/GenBank/DDBJ databases">
        <title>Genome sequences of type strains of Chitinophaga qingshengii and Chitinophaga varians.</title>
        <authorList>
            <person name="Kittiwongwattana C."/>
        </authorList>
    </citation>
    <scope>NUCLEOTIDE SEQUENCE [LARGE SCALE GENOMIC DNA]</scope>
    <source>
        <strain evidence="7 8">JCM 30026</strain>
    </source>
</reference>
<evidence type="ECO:0000256" key="5">
    <source>
        <dbReference type="SAM" id="Phobius"/>
    </source>
</evidence>
<evidence type="ECO:0000256" key="2">
    <source>
        <dbReference type="ARBA" id="ARBA00022692"/>
    </source>
</evidence>
<evidence type="ECO:0000313" key="8">
    <source>
        <dbReference type="Proteomes" id="UP000659124"/>
    </source>
</evidence>
<keyword evidence="8" id="KW-1185">Reference proteome</keyword>
<keyword evidence="2 5" id="KW-0812">Transmembrane</keyword>
<organism evidence="7 8">
    <name type="scientific">Chitinophaga qingshengii</name>
    <dbReference type="NCBI Taxonomy" id="1569794"/>
    <lineage>
        <taxon>Bacteria</taxon>
        <taxon>Pseudomonadati</taxon>
        <taxon>Bacteroidota</taxon>
        <taxon>Chitinophagia</taxon>
        <taxon>Chitinophagales</taxon>
        <taxon>Chitinophagaceae</taxon>
        <taxon>Chitinophaga</taxon>
    </lineage>
</organism>
<feature type="transmembrane region" description="Helical" evidence="5">
    <location>
        <begin position="32"/>
        <end position="55"/>
    </location>
</feature>
<dbReference type="RefSeq" id="WP_188090083.1">
    <property type="nucleotide sequence ID" value="NZ_JACVFC010000003.1"/>
</dbReference>
<name>A0ABR7TR49_9BACT</name>
<evidence type="ECO:0000259" key="6">
    <source>
        <dbReference type="Pfam" id="PF06889"/>
    </source>
</evidence>
<dbReference type="Pfam" id="PF06889">
    <property type="entry name" value="DUF1266"/>
    <property type="match status" value="1"/>
</dbReference>
<accession>A0ABR7TR49</accession>
<keyword evidence="3 5" id="KW-1133">Transmembrane helix</keyword>
<feature type="transmembrane region" description="Helical" evidence="5">
    <location>
        <begin position="67"/>
        <end position="91"/>
    </location>
</feature>
<keyword evidence="4 5" id="KW-0472">Membrane</keyword>
<evidence type="ECO:0000256" key="1">
    <source>
        <dbReference type="ARBA" id="ARBA00004651"/>
    </source>
</evidence>
<dbReference type="Proteomes" id="UP000659124">
    <property type="component" value="Unassembled WGS sequence"/>
</dbReference>
<dbReference type="InterPro" id="IPR036640">
    <property type="entry name" value="ABC1_TM_sf"/>
</dbReference>
<evidence type="ECO:0000256" key="3">
    <source>
        <dbReference type="ARBA" id="ARBA00022989"/>
    </source>
</evidence>
<dbReference type="SUPFAM" id="SSF90123">
    <property type="entry name" value="ABC transporter transmembrane region"/>
    <property type="match status" value="1"/>
</dbReference>
<feature type="domain" description="DUF1266" evidence="6">
    <location>
        <begin position="164"/>
        <end position="325"/>
    </location>
</feature>
<dbReference type="InterPro" id="IPR009677">
    <property type="entry name" value="DUF1266"/>
</dbReference>
<sequence>MNPLLQNHPNELNFPVRAKWKYFEKFKHSLPLAYGLAVLTASFALIGVFFLVVLIQKLLREQTAPTAAQWNLVLGFVALLGIFALLARYICRLPIREQRRYYQTSGATWLSEDKRQALRLHLVDIYQSGFWNETLEYYPLAAFQGTGKYHSLRLMDANVYKKGLDQSWGILTPENYRKVIQQLLTKGYHAESFATVLSVQNGDNAVSQRLAALTGLPESYVLSCLEHRPNGRPPKLIWGYECWRVIVIARDAYMAGHITADEAWKDMLQAASYVFELFDNFEDFNHNYRLGNAFWSNAYEVSNERTVAYEQFVQNCNWPMAKLPWPAPKGIQLPAAMASGYATELAIAKSLRQQPGGLN</sequence>
<evidence type="ECO:0000313" key="7">
    <source>
        <dbReference type="EMBL" id="MBC9932956.1"/>
    </source>
</evidence>
<proteinExistence type="predicted"/>
<comment type="subcellular location">
    <subcellularLocation>
        <location evidence="1">Cell membrane</location>
        <topology evidence="1">Multi-pass membrane protein</topology>
    </subcellularLocation>
</comment>